<feature type="region of interest" description="Disordered" evidence="1">
    <location>
        <begin position="71"/>
        <end position="95"/>
    </location>
</feature>
<dbReference type="AlphaFoldDB" id="A0A8K0KVT1"/>
<dbReference type="EMBL" id="JAESVG020000012">
    <property type="protein sequence ID" value="KAG8622870.1"/>
    <property type="molecule type" value="Genomic_DNA"/>
</dbReference>
<name>A0A8K0KVT1_9PEZI</name>
<keyword evidence="3" id="KW-1185">Reference proteome</keyword>
<comment type="caution">
    <text evidence="2">The sequence shown here is derived from an EMBL/GenBank/DDBJ whole genome shotgun (WGS) entry which is preliminary data.</text>
</comment>
<evidence type="ECO:0000313" key="3">
    <source>
        <dbReference type="Proteomes" id="UP000809789"/>
    </source>
</evidence>
<organism evidence="2 3">
    <name type="scientific">Elsinoe batatas</name>
    <dbReference type="NCBI Taxonomy" id="2601811"/>
    <lineage>
        <taxon>Eukaryota</taxon>
        <taxon>Fungi</taxon>
        <taxon>Dikarya</taxon>
        <taxon>Ascomycota</taxon>
        <taxon>Pezizomycotina</taxon>
        <taxon>Dothideomycetes</taxon>
        <taxon>Dothideomycetidae</taxon>
        <taxon>Myriangiales</taxon>
        <taxon>Elsinoaceae</taxon>
        <taxon>Elsinoe</taxon>
    </lineage>
</organism>
<reference evidence="2" key="1">
    <citation type="submission" date="2021-07" db="EMBL/GenBank/DDBJ databases">
        <title>Elsinoe batatas strain:CRI-CJ2 Genome sequencing and assembly.</title>
        <authorList>
            <person name="Huang L."/>
        </authorList>
    </citation>
    <scope>NUCLEOTIDE SEQUENCE</scope>
    <source>
        <strain evidence="2">CRI-CJ2</strain>
    </source>
</reference>
<sequence>MPTAEQDIRTVQPRFIPEDAGVLPGFGDQPSSVDKAEMEKDTEDQIIAAFINLLDCDATQQCFDDPLRQLVVRNPDPADSDASSETSSRSNNHKP</sequence>
<gene>
    <name evidence="2" type="ORF">KVT40_009381</name>
</gene>
<dbReference type="Proteomes" id="UP000809789">
    <property type="component" value="Unassembled WGS sequence"/>
</dbReference>
<evidence type="ECO:0000313" key="2">
    <source>
        <dbReference type="EMBL" id="KAG8622870.1"/>
    </source>
</evidence>
<proteinExistence type="predicted"/>
<evidence type="ECO:0000256" key="1">
    <source>
        <dbReference type="SAM" id="MobiDB-lite"/>
    </source>
</evidence>
<accession>A0A8K0KVT1</accession>
<protein>
    <submittedName>
        <fullName evidence="2">Uncharacterized protein</fullName>
    </submittedName>
</protein>
<feature type="compositionally biased region" description="Low complexity" evidence="1">
    <location>
        <begin position="73"/>
        <end position="95"/>
    </location>
</feature>